<reference evidence="2" key="1">
    <citation type="submission" date="2021-04" db="EMBL/GenBank/DDBJ databases">
        <authorList>
            <person name="Rodrigo-Torres L."/>
            <person name="Arahal R. D."/>
            <person name="Lucena T."/>
        </authorList>
    </citation>
    <scope>NUCLEOTIDE SEQUENCE</scope>
    <source>
        <strain evidence="2">CECT 9275</strain>
    </source>
</reference>
<organism evidence="2 3">
    <name type="scientific">Dyadobacter helix</name>
    <dbReference type="NCBI Taxonomy" id="2822344"/>
    <lineage>
        <taxon>Bacteria</taxon>
        <taxon>Pseudomonadati</taxon>
        <taxon>Bacteroidota</taxon>
        <taxon>Cytophagia</taxon>
        <taxon>Cytophagales</taxon>
        <taxon>Spirosomataceae</taxon>
        <taxon>Dyadobacter</taxon>
    </lineage>
</organism>
<evidence type="ECO:0000313" key="2">
    <source>
        <dbReference type="EMBL" id="CAG4992368.1"/>
    </source>
</evidence>
<gene>
    <name evidence="2" type="ORF">DYBT9275_00948</name>
</gene>
<dbReference type="SUPFAM" id="SSF51126">
    <property type="entry name" value="Pectin lyase-like"/>
    <property type="match status" value="2"/>
</dbReference>
<name>A0A916J820_9BACT</name>
<dbReference type="EMBL" id="CAJRAF010000001">
    <property type="protein sequence ID" value="CAG4992368.1"/>
    <property type="molecule type" value="Genomic_DNA"/>
</dbReference>
<dbReference type="NCBIfam" id="TIGR03804">
    <property type="entry name" value="para_beta_helix"/>
    <property type="match status" value="1"/>
</dbReference>
<dbReference type="InterPro" id="IPR006626">
    <property type="entry name" value="PbH1"/>
</dbReference>
<dbReference type="InterPro" id="IPR011050">
    <property type="entry name" value="Pectin_lyase_fold/virulence"/>
</dbReference>
<dbReference type="Gene3D" id="2.160.20.10">
    <property type="entry name" value="Single-stranded right-handed beta-helix, Pectin lyase-like"/>
    <property type="match status" value="2"/>
</dbReference>
<evidence type="ECO:0000259" key="1">
    <source>
        <dbReference type="Pfam" id="PF13229"/>
    </source>
</evidence>
<accession>A0A916J820</accession>
<dbReference type="InterPro" id="IPR039448">
    <property type="entry name" value="Beta_helix"/>
</dbReference>
<dbReference type="InterPro" id="IPR022441">
    <property type="entry name" value="Para_beta_helix_rpt-2"/>
</dbReference>
<sequence>MHESPQKFFISILVCLLAVQQVSARNYYLSSAGNDTRNTGVSTASPWKSIEKLNSKIPVLSPGDSVFFRRGDIFKGSININSSGRAGSPVYFGAWGKGSKPVISGLERISGWKNVSRHIWEAVCQACGTEFTNFIVNGKRQPMGRWPNASAPNRGYLKVKWASGNNRLVSPDIPDPGRWQDADLVIRTNRWVLERLPILSSKRDTITTSPTSYDIDKEFGFFISNHPLTLDQQGEWFFDKHTKKILLFSKTDPSKLMTEAAVEKALVRIEKQQFITIENLVFKGALHYAVSATGAGDIAIRNTEAVISGIDAIFFDHCNHTLFEKNKVGFANSSGLMFANCRNTLIRNNDVRNIGLVPGMGSGGSSYNYSGIAIYGASNLLENNRIDSVGYHGLRFDGDSMTVRNNVISNFCMVKDDGGGIYTWGEGNSTSEARRSIIGNVVFNGIGAAHGTDDTLRVSAEGIYVDDKCNNVDVIGNTIFKCGNVGIFIHNSSHVSIRDNVSYDNGIQFQLLSAGMPLFPIHHCEAKNNTFVARKANQRVATFITDKSWQDIGTMGALDSNYYCRPADPEMIILSSYKSGQYDVNKTYSLKEWKQISGKDQHSAGAPLHFSYTIRRVFPERKLTYGFYNAGLDIWYPGETADSKTVAHLLGEGLKEGMNKWAIASTDCAFKPGESNRFLLRFEARGSKPGEIIKANFKTRDNQILYTREFRLDGQFRQNELLFIPTRRNEPFERVNFEFSDALSPAWVKNISFQEAEVTIPNPANHIFFVVNETGLPKTVPLGKKLVDVTGKSAGSFIKLKPYASAVFFIK</sequence>
<dbReference type="SMART" id="SM00710">
    <property type="entry name" value="PbH1"/>
    <property type="match status" value="6"/>
</dbReference>
<protein>
    <recommendedName>
        <fullName evidence="1">Right handed beta helix domain-containing protein</fullName>
    </recommendedName>
</protein>
<dbReference type="AlphaFoldDB" id="A0A916J820"/>
<dbReference type="PANTHER" id="PTHR36453:SF1">
    <property type="entry name" value="RIGHT HANDED BETA HELIX DOMAIN-CONTAINING PROTEIN"/>
    <property type="match status" value="1"/>
</dbReference>
<dbReference type="Pfam" id="PF13229">
    <property type="entry name" value="Beta_helix"/>
    <property type="match status" value="1"/>
</dbReference>
<keyword evidence="3" id="KW-1185">Reference proteome</keyword>
<dbReference type="InterPro" id="IPR012334">
    <property type="entry name" value="Pectin_lyas_fold"/>
</dbReference>
<evidence type="ECO:0000313" key="3">
    <source>
        <dbReference type="Proteomes" id="UP000680038"/>
    </source>
</evidence>
<dbReference type="Proteomes" id="UP000680038">
    <property type="component" value="Unassembled WGS sequence"/>
</dbReference>
<dbReference type="PANTHER" id="PTHR36453">
    <property type="entry name" value="SECRETED PROTEIN-RELATED"/>
    <property type="match status" value="1"/>
</dbReference>
<proteinExistence type="predicted"/>
<comment type="caution">
    <text evidence="2">The sequence shown here is derived from an EMBL/GenBank/DDBJ whole genome shotgun (WGS) entry which is preliminary data.</text>
</comment>
<feature type="domain" description="Right handed beta helix" evidence="1">
    <location>
        <begin position="370"/>
        <end position="532"/>
    </location>
</feature>